<evidence type="ECO:0000313" key="5">
    <source>
        <dbReference type="EMBL" id="SJM89080.1"/>
    </source>
</evidence>
<proteinExistence type="predicted"/>
<dbReference type="Pfam" id="PF00563">
    <property type="entry name" value="EAL"/>
    <property type="match status" value="1"/>
</dbReference>
<comment type="cofactor">
    <cofactor evidence="1">
        <name>Mg(2+)</name>
        <dbReference type="ChEBI" id="CHEBI:18420"/>
    </cofactor>
</comment>
<feature type="transmembrane region" description="Helical" evidence="2">
    <location>
        <begin position="98"/>
        <end position="116"/>
    </location>
</feature>
<dbReference type="PROSITE" id="PS50887">
    <property type="entry name" value="GGDEF"/>
    <property type="match status" value="1"/>
</dbReference>
<feature type="transmembrane region" description="Helical" evidence="2">
    <location>
        <begin position="220"/>
        <end position="237"/>
    </location>
</feature>
<dbReference type="InterPro" id="IPR035965">
    <property type="entry name" value="PAS-like_dom_sf"/>
</dbReference>
<evidence type="ECO:0000259" key="3">
    <source>
        <dbReference type="PROSITE" id="PS50883"/>
    </source>
</evidence>
<dbReference type="InterPro" id="IPR050706">
    <property type="entry name" value="Cyclic-di-GMP_PDE-like"/>
</dbReference>
<dbReference type="EMBL" id="FUKI01000002">
    <property type="protein sequence ID" value="SJM89080.1"/>
    <property type="molecule type" value="Genomic_DNA"/>
</dbReference>
<dbReference type="PANTHER" id="PTHR33121:SF23">
    <property type="entry name" value="CYCLIC DI-GMP PHOSPHODIESTERASE PDEB"/>
    <property type="match status" value="1"/>
</dbReference>
<dbReference type="CDD" id="cd01948">
    <property type="entry name" value="EAL"/>
    <property type="match status" value="1"/>
</dbReference>
<dbReference type="NCBIfam" id="TIGR00254">
    <property type="entry name" value="GGDEF"/>
    <property type="match status" value="1"/>
</dbReference>
<gene>
    <name evidence="5" type="ORF">CRENPOLYSF1_100004</name>
</gene>
<evidence type="ECO:0000256" key="1">
    <source>
        <dbReference type="ARBA" id="ARBA00001946"/>
    </source>
</evidence>
<dbReference type="Gene3D" id="3.30.70.270">
    <property type="match status" value="1"/>
</dbReference>
<dbReference type="InterPro" id="IPR001633">
    <property type="entry name" value="EAL_dom"/>
</dbReference>
<feature type="transmembrane region" description="Helical" evidence="2">
    <location>
        <begin position="166"/>
        <end position="189"/>
    </location>
</feature>
<dbReference type="SUPFAM" id="SSF55785">
    <property type="entry name" value="PYP-like sensor domain (PAS domain)"/>
    <property type="match status" value="1"/>
</dbReference>
<dbReference type="PROSITE" id="PS50883">
    <property type="entry name" value="EAL"/>
    <property type="match status" value="1"/>
</dbReference>
<dbReference type="FunFam" id="3.30.70.270:FF:000001">
    <property type="entry name" value="Diguanylate cyclase domain protein"/>
    <property type="match status" value="1"/>
</dbReference>
<dbReference type="InterPro" id="IPR043128">
    <property type="entry name" value="Rev_trsase/Diguanyl_cyclase"/>
</dbReference>
<reference evidence="6" key="1">
    <citation type="submission" date="2017-02" db="EMBL/GenBank/DDBJ databases">
        <authorList>
            <person name="Daims H."/>
        </authorList>
    </citation>
    <scope>NUCLEOTIDE SEQUENCE [LARGE SCALE GENOMIC DNA]</scope>
</reference>
<dbReference type="Gene3D" id="3.30.450.20">
    <property type="entry name" value="PAS domain"/>
    <property type="match status" value="1"/>
</dbReference>
<dbReference type="Gene3D" id="3.20.20.450">
    <property type="entry name" value="EAL domain"/>
    <property type="match status" value="1"/>
</dbReference>
<dbReference type="CDD" id="cd01949">
    <property type="entry name" value="GGDEF"/>
    <property type="match status" value="1"/>
</dbReference>
<name>A0A1R4GZ29_9GAMM</name>
<dbReference type="SUPFAM" id="SSF55073">
    <property type="entry name" value="Nucleotide cyclase"/>
    <property type="match status" value="1"/>
</dbReference>
<dbReference type="InterPro" id="IPR035919">
    <property type="entry name" value="EAL_sf"/>
</dbReference>
<dbReference type="Pfam" id="PF00990">
    <property type="entry name" value="GGDEF"/>
    <property type="match status" value="1"/>
</dbReference>
<sequence>MGNWEIGKLGNWEIGKLGNWEIIMMLHKYYNRTSTNIILMLLFSLKSTSIQANDIASPALSILQLTPIDHIIAYLIAGFSLGIIVYNCVIFCCTHETIYLRFSAALFGFIIGIGQHNMLWHITVWPQAFVITLLDTLNMILFIAFSKHFLVLFVDFKRSHPLITRIMDIYTILGVILIISTLLFSSSALQVIKDILITSAALTCIITAPNWYNTIKHLRSFVYTIMLFCLTQVYFHLHTFITDSRVDSLSAQNVVFFSGALLFMSFSLLITNRLNNDRKQRDSAQNTAIYNLQKYQTLYENALEGLFTVRYDGRILATNPALKNLLNLPSDLHTLDNPAPFLHNYFAQPQSVWSTVMQQLEQKKIIQTTDVQGQGNTWYSLSLRKVSTDTRMILEGSLTDITQRKQQELQLAYLASHDPLTNLYNRTEFENYLQDAISSQSAHILLFIDLDQFKVINDTCGHAAGDECLRQITAVFKLHISSHDMLARLGGDEFGIILWNQSPEQGMESAERLRQALEANHFQWLLRLFKTTISIGLIAINKTIDCGAQALSLADAACYEAKDAGRNRIVINDPNKHTTLYRHNQMDMVATLTQALRDQHLILFQQLITPLNTSSTEPPYSEVLIRLQTEHGLLNPGAFLPAAQRYNMLSQIDRWVFNKTCQWLSEGDNLHNTGMVNVNLSPQTLSDPTFMTFINQNLASYRIPAQKICFEITEYSALNNFTRVLHHIYTLRDLGFSFALDDFGSGFASFDHVRRLPVDIIKIDGQFIRNINQDINNKTMVSAITDIAHNLGKKVIAEWVEDAATLETLCQLGVDFGQGYFLGMPKPLYDYHPVAIPTDYVRQSRGAIKLLQA</sequence>
<dbReference type="AlphaFoldDB" id="A0A1R4GZ29"/>
<organism evidence="5 6">
    <name type="scientific">Crenothrix polyspora</name>
    <dbReference type="NCBI Taxonomy" id="360316"/>
    <lineage>
        <taxon>Bacteria</taxon>
        <taxon>Pseudomonadati</taxon>
        <taxon>Pseudomonadota</taxon>
        <taxon>Gammaproteobacteria</taxon>
        <taxon>Methylococcales</taxon>
        <taxon>Crenotrichaceae</taxon>
        <taxon>Crenothrix</taxon>
    </lineage>
</organism>
<evidence type="ECO:0000256" key="2">
    <source>
        <dbReference type="SAM" id="Phobius"/>
    </source>
</evidence>
<keyword evidence="2" id="KW-1133">Transmembrane helix</keyword>
<dbReference type="InterPro" id="IPR000160">
    <property type="entry name" value="GGDEF_dom"/>
</dbReference>
<keyword evidence="2" id="KW-0472">Membrane</keyword>
<dbReference type="SUPFAM" id="SSF141868">
    <property type="entry name" value="EAL domain-like"/>
    <property type="match status" value="1"/>
</dbReference>
<keyword evidence="6" id="KW-1185">Reference proteome</keyword>
<dbReference type="PANTHER" id="PTHR33121">
    <property type="entry name" value="CYCLIC DI-GMP PHOSPHODIESTERASE PDEF"/>
    <property type="match status" value="1"/>
</dbReference>
<dbReference type="SMART" id="SM00052">
    <property type="entry name" value="EAL"/>
    <property type="match status" value="1"/>
</dbReference>
<dbReference type="Proteomes" id="UP000195667">
    <property type="component" value="Unassembled WGS sequence"/>
</dbReference>
<feature type="domain" description="EAL" evidence="3">
    <location>
        <begin position="585"/>
        <end position="839"/>
    </location>
</feature>
<dbReference type="SMART" id="SM00267">
    <property type="entry name" value="GGDEF"/>
    <property type="match status" value="1"/>
</dbReference>
<feature type="transmembrane region" description="Helical" evidence="2">
    <location>
        <begin position="128"/>
        <end position="154"/>
    </location>
</feature>
<evidence type="ECO:0000313" key="6">
    <source>
        <dbReference type="Proteomes" id="UP000195667"/>
    </source>
</evidence>
<protein>
    <submittedName>
        <fullName evidence="5">Putative Predicted signal transduction protein containing a membrane domain, an EAL and a GGDEF domain</fullName>
    </submittedName>
</protein>
<keyword evidence="2" id="KW-0812">Transmembrane</keyword>
<feature type="domain" description="GGDEF" evidence="4">
    <location>
        <begin position="441"/>
        <end position="574"/>
    </location>
</feature>
<dbReference type="GO" id="GO:0071111">
    <property type="term" value="F:cyclic-guanylate-specific phosphodiesterase activity"/>
    <property type="evidence" value="ECO:0007669"/>
    <property type="project" value="InterPro"/>
</dbReference>
<evidence type="ECO:0000259" key="4">
    <source>
        <dbReference type="PROSITE" id="PS50887"/>
    </source>
</evidence>
<feature type="transmembrane region" description="Helical" evidence="2">
    <location>
        <begin position="249"/>
        <end position="271"/>
    </location>
</feature>
<accession>A0A1R4GZ29</accession>
<dbReference type="InterPro" id="IPR029787">
    <property type="entry name" value="Nucleotide_cyclase"/>
</dbReference>
<feature type="transmembrane region" description="Helical" evidence="2">
    <location>
        <begin position="71"/>
        <end position="91"/>
    </location>
</feature>